<evidence type="ECO:0000313" key="2">
    <source>
        <dbReference type="EMBL" id="KJA19253.1"/>
    </source>
</evidence>
<feature type="compositionally biased region" description="Basic and acidic residues" evidence="1">
    <location>
        <begin position="21"/>
        <end position="47"/>
    </location>
</feature>
<keyword evidence="3" id="KW-1185">Reference proteome</keyword>
<dbReference type="AlphaFoldDB" id="A0A0D2M7Q3"/>
<name>A0A0D2M7Q3_HYPSF</name>
<proteinExistence type="predicted"/>
<feature type="region of interest" description="Disordered" evidence="1">
    <location>
        <begin position="21"/>
        <end position="130"/>
    </location>
</feature>
<dbReference type="Proteomes" id="UP000054270">
    <property type="component" value="Unassembled WGS sequence"/>
</dbReference>
<protein>
    <submittedName>
        <fullName evidence="2">Uncharacterized protein</fullName>
    </submittedName>
</protein>
<accession>A0A0D2M7Q3</accession>
<feature type="region of interest" description="Disordered" evidence="1">
    <location>
        <begin position="169"/>
        <end position="188"/>
    </location>
</feature>
<evidence type="ECO:0000256" key="1">
    <source>
        <dbReference type="SAM" id="MobiDB-lite"/>
    </source>
</evidence>
<gene>
    <name evidence="2" type="ORF">HYPSUDRAFT_56777</name>
</gene>
<reference evidence="3" key="1">
    <citation type="submission" date="2014-04" db="EMBL/GenBank/DDBJ databases">
        <title>Evolutionary Origins and Diversification of the Mycorrhizal Mutualists.</title>
        <authorList>
            <consortium name="DOE Joint Genome Institute"/>
            <consortium name="Mycorrhizal Genomics Consortium"/>
            <person name="Kohler A."/>
            <person name="Kuo A."/>
            <person name="Nagy L.G."/>
            <person name="Floudas D."/>
            <person name="Copeland A."/>
            <person name="Barry K.W."/>
            <person name="Cichocki N."/>
            <person name="Veneault-Fourrey C."/>
            <person name="LaButti K."/>
            <person name="Lindquist E.A."/>
            <person name="Lipzen A."/>
            <person name="Lundell T."/>
            <person name="Morin E."/>
            <person name="Murat C."/>
            <person name="Riley R."/>
            <person name="Ohm R."/>
            <person name="Sun H."/>
            <person name="Tunlid A."/>
            <person name="Henrissat B."/>
            <person name="Grigoriev I.V."/>
            <person name="Hibbett D.S."/>
            <person name="Martin F."/>
        </authorList>
    </citation>
    <scope>NUCLEOTIDE SEQUENCE [LARGE SCALE GENOMIC DNA]</scope>
    <source>
        <strain evidence="3">FD-334 SS-4</strain>
    </source>
</reference>
<evidence type="ECO:0000313" key="3">
    <source>
        <dbReference type="Proteomes" id="UP000054270"/>
    </source>
</evidence>
<dbReference type="EMBL" id="KN817580">
    <property type="protein sequence ID" value="KJA19253.1"/>
    <property type="molecule type" value="Genomic_DNA"/>
</dbReference>
<sequence>MQNTCRFVQYDELEVAARRRLERARTSRRESDRDPEARVSDATDHATVRHPGQAAKKPRGPLGAMLPSLPHAESNSASAPLCVASSGPTKRARPFRDDAPDAGDPILDAAGPPKQPRQGKKQPRVRSEHKLSAMDIVHSAVSPRSTSATFAPVQTRLEAAGLPIARGAYTALNKPSPPMFDQTSLYKG</sequence>
<organism evidence="2 3">
    <name type="scientific">Hypholoma sublateritium (strain FD-334 SS-4)</name>
    <dbReference type="NCBI Taxonomy" id="945553"/>
    <lineage>
        <taxon>Eukaryota</taxon>
        <taxon>Fungi</taxon>
        <taxon>Dikarya</taxon>
        <taxon>Basidiomycota</taxon>
        <taxon>Agaricomycotina</taxon>
        <taxon>Agaricomycetes</taxon>
        <taxon>Agaricomycetidae</taxon>
        <taxon>Agaricales</taxon>
        <taxon>Agaricineae</taxon>
        <taxon>Strophariaceae</taxon>
        <taxon>Hypholoma</taxon>
    </lineage>
</organism>